<evidence type="ECO:0000259" key="3">
    <source>
        <dbReference type="PROSITE" id="PS50883"/>
    </source>
</evidence>
<dbReference type="AlphaFoldDB" id="A0A4S4ARX9"/>
<dbReference type="PANTHER" id="PTHR44757">
    <property type="entry name" value="DIGUANYLATE CYCLASE DGCP"/>
    <property type="match status" value="1"/>
</dbReference>
<evidence type="ECO:0000259" key="1">
    <source>
        <dbReference type="PROSITE" id="PS50112"/>
    </source>
</evidence>
<dbReference type="GO" id="GO:0006355">
    <property type="term" value="P:regulation of DNA-templated transcription"/>
    <property type="evidence" value="ECO:0007669"/>
    <property type="project" value="InterPro"/>
</dbReference>
<dbReference type="InterPro" id="IPR013767">
    <property type="entry name" value="PAS_fold"/>
</dbReference>
<dbReference type="Gene3D" id="3.20.20.450">
    <property type="entry name" value="EAL domain"/>
    <property type="match status" value="1"/>
</dbReference>
<dbReference type="InterPro" id="IPR000014">
    <property type="entry name" value="PAS"/>
</dbReference>
<dbReference type="Gene3D" id="3.30.450.20">
    <property type="entry name" value="PAS domain"/>
    <property type="match status" value="2"/>
</dbReference>
<dbReference type="SUPFAM" id="SSF55785">
    <property type="entry name" value="PYP-like sensor domain (PAS domain)"/>
    <property type="match status" value="2"/>
</dbReference>
<dbReference type="GO" id="GO:0003824">
    <property type="term" value="F:catalytic activity"/>
    <property type="evidence" value="ECO:0007669"/>
    <property type="project" value="UniProtKB-ARBA"/>
</dbReference>
<dbReference type="CDD" id="cd01949">
    <property type="entry name" value="GGDEF"/>
    <property type="match status" value="1"/>
</dbReference>
<sequence>MNARDAALPPLAGNESPFGRLPHIDAARVLAVLVDNLDGMVFRCGIDPGWTMFFVSEGCRRLTGYAPEELIGSAHVCWEELTDPLDRNRVRSEIMAALAAGTRYRCEYRIHCRDGNTRWVVERGRGVVDEWGRQVLEGFIEDVTEQVETLRRLAEAEARYRGLFENAIVGVFQTTADGRYLSANGTLARMYGYPSAAELIADLQDIGRRLYVDPARRREFERVMRERGHVSEFESEIHRRDGSTLWICENAQVVYGPDGALLYYQGTVEDISERKRYRERLEYQASHDLLTGLPNRHLLAECLQRAMARAERDGGCVALAFVDLDNFKVINDSLGHATGDRLLVTVAARLRASLRGVDTVARHGGDEFALVLYHPGPRAALDGVLERILAEVAQPVRLDGHELQVSCSIGVALAPADGKDLDTLLQNADAAMYAAKSAGRSAFAFYTPQLNSAAVERLHLEAALRRALERGEIEVHFQPKVDRDGRPVSVEALARWDSAELGAIPPAKFIPIAEDTGLIEPLTEHVLRTACREAAGWAGAGLPPIGVAVNLSPRLLRGAALVERVAAALAASGLPAHRLELEITEGSLMGTGAETLERLNALKALGVRLAVDDFGTGYSSLSYLRRLPLDVLKVDQSFVTGAVRGSDQAILARAIISIGRELGLTVVAEGVESKAQWRLLHEAGCHEFQGYLFSRPLSAGDFAGWLRERTGTGAGGRRSVTRSTVLPKKW</sequence>
<dbReference type="PANTHER" id="PTHR44757:SF2">
    <property type="entry name" value="BIOFILM ARCHITECTURE MAINTENANCE PROTEIN MBAA"/>
    <property type="match status" value="1"/>
</dbReference>
<dbReference type="Proteomes" id="UP000307956">
    <property type="component" value="Unassembled WGS sequence"/>
</dbReference>
<evidence type="ECO:0000259" key="4">
    <source>
        <dbReference type="PROSITE" id="PS50887"/>
    </source>
</evidence>
<dbReference type="OrthoDB" id="9813903at2"/>
<dbReference type="InterPro" id="IPR000700">
    <property type="entry name" value="PAS-assoc_C"/>
</dbReference>
<feature type="domain" description="PAS" evidence="1">
    <location>
        <begin position="156"/>
        <end position="193"/>
    </location>
</feature>
<name>A0A4S4ARX9_9RHOO</name>
<organism evidence="5 6">
    <name type="scientific">Pseudothauera rhizosphaerae</name>
    <dbReference type="NCBI Taxonomy" id="2565932"/>
    <lineage>
        <taxon>Bacteria</taxon>
        <taxon>Pseudomonadati</taxon>
        <taxon>Pseudomonadota</taxon>
        <taxon>Betaproteobacteria</taxon>
        <taxon>Rhodocyclales</taxon>
        <taxon>Zoogloeaceae</taxon>
        <taxon>Pseudothauera</taxon>
    </lineage>
</organism>
<evidence type="ECO:0000313" key="6">
    <source>
        <dbReference type="Proteomes" id="UP000307956"/>
    </source>
</evidence>
<feature type="domain" description="PAC" evidence="2">
    <location>
        <begin position="231"/>
        <end position="283"/>
    </location>
</feature>
<dbReference type="NCBIfam" id="TIGR00229">
    <property type="entry name" value="sensory_box"/>
    <property type="match status" value="2"/>
</dbReference>
<dbReference type="PROSITE" id="PS50112">
    <property type="entry name" value="PAS"/>
    <property type="match status" value="2"/>
</dbReference>
<dbReference type="Pfam" id="PF00990">
    <property type="entry name" value="GGDEF"/>
    <property type="match status" value="1"/>
</dbReference>
<evidence type="ECO:0000313" key="5">
    <source>
        <dbReference type="EMBL" id="THF62591.1"/>
    </source>
</evidence>
<protein>
    <submittedName>
        <fullName evidence="5">EAL domain-containing protein</fullName>
    </submittedName>
</protein>
<accession>A0A4S4ARX9</accession>
<dbReference type="InterPro" id="IPR052155">
    <property type="entry name" value="Biofilm_reg_signaling"/>
</dbReference>
<feature type="domain" description="GGDEF" evidence="4">
    <location>
        <begin position="315"/>
        <end position="448"/>
    </location>
</feature>
<proteinExistence type="predicted"/>
<dbReference type="SMART" id="SM00091">
    <property type="entry name" value="PAS"/>
    <property type="match status" value="2"/>
</dbReference>
<feature type="domain" description="EAL" evidence="3">
    <location>
        <begin position="457"/>
        <end position="710"/>
    </location>
</feature>
<dbReference type="NCBIfam" id="TIGR00254">
    <property type="entry name" value="GGDEF"/>
    <property type="match status" value="1"/>
</dbReference>
<dbReference type="Pfam" id="PF00563">
    <property type="entry name" value="EAL"/>
    <property type="match status" value="1"/>
</dbReference>
<dbReference type="EMBL" id="SSOD01000004">
    <property type="protein sequence ID" value="THF62591.1"/>
    <property type="molecule type" value="Genomic_DNA"/>
</dbReference>
<evidence type="ECO:0000259" key="2">
    <source>
        <dbReference type="PROSITE" id="PS50113"/>
    </source>
</evidence>
<dbReference type="InterPro" id="IPR001633">
    <property type="entry name" value="EAL_dom"/>
</dbReference>
<gene>
    <name evidence="5" type="ORF">E6O51_06420</name>
</gene>
<dbReference type="InterPro" id="IPR000160">
    <property type="entry name" value="GGDEF_dom"/>
</dbReference>
<dbReference type="CDD" id="cd01948">
    <property type="entry name" value="EAL"/>
    <property type="match status" value="1"/>
</dbReference>
<dbReference type="Gene3D" id="3.30.70.270">
    <property type="match status" value="1"/>
</dbReference>
<dbReference type="SUPFAM" id="SSF55073">
    <property type="entry name" value="Nucleotide cyclase"/>
    <property type="match status" value="1"/>
</dbReference>
<dbReference type="InterPro" id="IPR029787">
    <property type="entry name" value="Nucleotide_cyclase"/>
</dbReference>
<reference evidence="5 6" key="1">
    <citation type="submission" date="2019-04" db="EMBL/GenBank/DDBJ databases">
        <title>Azoarcus rhizosphaerae sp. nov. isolated from rhizosphere of Ficus religiosa.</title>
        <authorList>
            <person name="Lin S.-Y."/>
            <person name="Hameed A."/>
            <person name="Hsu Y.-H."/>
            <person name="Young C.-C."/>
        </authorList>
    </citation>
    <scope>NUCLEOTIDE SEQUENCE [LARGE SCALE GENOMIC DNA]</scope>
    <source>
        <strain evidence="5 6">CC-YHH848</strain>
    </source>
</reference>
<dbReference type="PROSITE" id="PS50883">
    <property type="entry name" value="EAL"/>
    <property type="match status" value="1"/>
</dbReference>
<dbReference type="Pfam" id="PF08447">
    <property type="entry name" value="PAS_3"/>
    <property type="match status" value="1"/>
</dbReference>
<dbReference type="CDD" id="cd00130">
    <property type="entry name" value="PAS"/>
    <property type="match status" value="2"/>
</dbReference>
<feature type="domain" description="PAC" evidence="2">
    <location>
        <begin position="104"/>
        <end position="155"/>
    </location>
</feature>
<keyword evidence="6" id="KW-1185">Reference proteome</keyword>
<dbReference type="SMART" id="SM00267">
    <property type="entry name" value="GGDEF"/>
    <property type="match status" value="1"/>
</dbReference>
<dbReference type="SMART" id="SM00052">
    <property type="entry name" value="EAL"/>
    <property type="match status" value="1"/>
</dbReference>
<dbReference type="InterPro" id="IPR013655">
    <property type="entry name" value="PAS_fold_3"/>
</dbReference>
<dbReference type="InterPro" id="IPR001610">
    <property type="entry name" value="PAC"/>
</dbReference>
<dbReference type="InterPro" id="IPR043128">
    <property type="entry name" value="Rev_trsase/Diguanyl_cyclase"/>
</dbReference>
<comment type="caution">
    <text evidence="5">The sequence shown here is derived from an EMBL/GenBank/DDBJ whole genome shotgun (WGS) entry which is preliminary data.</text>
</comment>
<dbReference type="FunFam" id="3.30.70.270:FF:000001">
    <property type="entry name" value="Diguanylate cyclase domain protein"/>
    <property type="match status" value="1"/>
</dbReference>
<dbReference type="SMART" id="SM00086">
    <property type="entry name" value="PAC"/>
    <property type="match status" value="2"/>
</dbReference>
<dbReference type="SUPFAM" id="SSF141868">
    <property type="entry name" value="EAL domain-like"/>
    <property type="match status" value="1"/>
</dbReference>
<feature type="domain" description="PAS" evidence="1">
    <location>
        <begin position="26"/>
        <end position="101"/>
    </location>
</feature>
<dbReference type="InterPro" id="IPR035919">
    <property type="entry name" value="EAL_sf"/>
</dbReference>
<dbReference type="PROSITE" id="PS50887">
    <property type="entry name" value="GGDEF"/>
    <property type="match status" value="1"/>
</dbReference>
<dbReference type="PROSITE" id="PS50113">
    <property type="entry name" value="PAC"/>
    <property type="match status" value="2"/>
</dbReference>
<dbReference type="Pfam" id="PF00989">
    <property type="entry name" value="PAS"/>
    <property type="match status" value="1"/>
</dbReference>
<dbReference type="InterPro" id="IPR035965">
    <property type="entry name" value="PAS-like_dom_sf"/>
</dbReference>